<feature type="region of interest" description="Disordered" evidence="1">
    <location>
        <begin position="1"/>
        <end position="49"/>
    </location>
</feature>
<name>A0ABN9T6C3_9DINO</name>
<accession>A0ABN9T6C3</accession>
<evidence type="ECO:0000256" key="1">
    <source>
        <dbReference type="SAM" id="MobiDB-lite"/>
    </source>
</evidence>
<proteinExistence type="predicted"/>
<evidence type="ECO:0000313" key="4">
    <source>
        <dbReference type="Proteomes" id="UP001189429"/>
    </source>
</evidence>
<sequence>MRVRIPQGTHPKTSHTQPRHGDETSLRPAYKTTARLAKSPPPGSYRDRARDACHGRRLLDAVPRASTEGAEGEYLFQRTRLMRFVLANEGSVEDAAAQFRRMLQWRREANIAQIRANVKGRPWAAESVPGLDRLLGFMWRGRRVVMDLWGTTPTGDLLMVQCDGLTQFSGMSEVTDEELNESLYSMLELRQEHLDRMSEEQGRLVMVVQVRDLSGMAIMSLLSNARLIGQLQSVIKNGMDAYPECSKNTVLLNAPSSFEALMALVRPITSARAQARAQARWLNQTSRWPVALRPWGGPRACEFLGDFVPMLVLRSVAQRLPRARRPLGCCAWAQARTWAGRSQWTRGARTSGSLLQLSASASASSPTQRTAPPWRPRLMRM</sequence>
<dbReference type="InterPro" id="IPR001251">
    <property type="entry name" value="CRAL-TRIO_dom"/>
</dbReference>
<dbReference type="InterPro" id="IPR036865">
    <property type="entry name" value="CRAL-TRIO_dom_sf"/>
</dbReference>
<dbReference type="Proteomes" id="UP001189429">
    <property type="component" value="Unassembled WGS sequence"/>
</dbReference>
<reference evidence="3" key="1">
    <citation type="submission" date="2023-10" db="EMBL/GenBank/DDBJ databases">
        <authorList>
            <person name="Chen Y."/>
            <person name="Shah S."/>
            <person name="Dougan E. K."/>
            <person name="Thang M."/>
            <person name="Chan C."/>
        </authorList>
    </citation>
    <scope>NUCLEOTIDE SEQUENCE [LARGE SCALE GENOMIC DNA]</scope>
</reference>
<comment type="caution">
    <text evidence="3">The sequence shown here is derived from an EMBL/GenBank/DDBJ whole genome shotgun (WGS) entry which is preliminary data.</text>
</comment>
<dbReference type="SUPFAM" id="SSF46938">
    <property type="entry name" value="CRAL/TRIO N-terminal domain"/>
    <property type="match status" value="1"/>
</dbReference>
<dbReference type="SUPFAM" id="SSF52087">
    <property type="entry name" value="CRAL/TRIO domain"/>
    <property type="match status" value="1"/>
</dbReference>
<feature type="region of interest" description="Disordered" evidence="1">
    <location>
        <begin position="357"/>
        <end position="381"/>
    </location>
</feature>
<keyword evidence="4" id="KW-1185">Reference proteome</keyword>
<dbReference type="EMBL" id="CAUYUJ010014393">
    <property type="protein sequence ID" value="CAK0840607.1"/>
    <property type="molecule type" value="Genomic_DNA"/>
</dbReference>
<gene>
    <name evidence="3" type="ORF">PCOR1329_LOCUS36007</name>
</gene>
<evidence type="ECO:0000313" key="3">
    <source>
        <dbReference type="EMBL" id="CAK0840607.1"/>
    </source>
</evidence>
<feature type="domain" description="CRAL-TRIO" evidence="2">
    <location>
        <begin position="147"/>
        <end position="320"/>
    </location>
</feature>
<dbReference type="InterPro" id="IPR036273">
    <property type="entry name" value="CRAL/TRIO_N_dom_sf"/>
</dbReference>
<dbReference type="Pfam" id="PF00650">
    <property type="entry name" value="CRAL_TRIO"/>
    <property type="match status" value="1"/>
</dbReference>
<evidence type="ECO:0000259" key="2">
    <source>
        <dbReference type="PROSITE" id="PS50191"/>
    </source>
</evidence>
<dbReference type="PROSITE" id="PS50191">
    <property type="entry name" value="CRAL_TRIO"/>
    <property type="match status" value="1"/>
</dbReference>
<organism evidence="3 4">
    <name type="scientific">Prorocentrum cordatum</name>
    <dbReference type="NCBI Taxonomy" id="2364126"/>
    <lineage>
        <taxon>Eukaryota</taxon>
        <taxon>Sar</taxon>
        <taxon>Alveolata</taxon>
        <taxon>Dinophyceae</taxon>
        <taxon>Prorocentrales</taxon>
        <taxon>Prorocentraceae</taxon>
        <taxon>Prorocentrum</taxon>
    </lineage>
</organism>
<protein>
    <recommendedName>
        <fullName evidence="2">CRAL-TRIO domain-containing protein</fullName>
    </recommendedName>
</protein>
<dbReference type="Gene3D" id="3.40.525.10">
    <property type="entry name" value="CRAL-TRIO lipid binding domain"/>
    <property type="match status" value="1"/>
</dbReference>